<protein>
    <submittedName>
        <fullName evidence="3">Uncharacterized protein</fullName>
    </submittedName>
</protein>
<organism evidence="3 5">
    <name type="scientific">Ilex paraguariensis</name>
    <name type="common">yerba mate</name>
    <dbReference type="NCBI Taxonomy" id="185542"/>
    <lineage>
        <taxon>Eukaryota</taxon>
        <taxon>Viridiplantae</taxon>
        <taxon>Streptophyta</taxon>
        <taxon>Embryophyta</taxon>
        <taxon>Tracheophyta</taxon>
        <taxon>Spermatophyta</taxon>
        <taxon>Magnoliopsida</taxon>
        <taxon>eudicotyledons</taxon>
        <taxon>Gunneridae</taxon>
        <taxon>Pentapetalae</taxon>
        <taxon>asterids</taxon>
        <taxon>campanulids</taxon>
        <taxon>Aquifoliales</taxon>
        <taxon>Aquifoliaceae</taxon>
        <taxon>Ilex</taxon>
    </lineage>
</organism>
<gene>
    <name evidence="4" type="ORF">ILEXP_LOCUS36851</name>
    <name evidence="3" type="ORF">ILEXP_LOCUS517</name>
</gene>
<dbReference type="InterPro" id="IPR040389">
    <property type="entry name" value="SMR"/>
</dbReference>
<dbReference type="GO" id="GO:0004860">
    <property type="term" value="F:protein kinase inhibitor activity"/>
    <property type="evidence" value="ECO:0007669"/>
    <property type="project" value="UniProtKB-KW"/>
</dbReference>
<comment type="caution">
    <text evidence="3">The sequence shown here is derived from an EMBL/GenBank/DDBJ whole genome shotgun (WGS) entry which is preliminary data.</text>
</comment>
<evidence type="ECO:0000313" key="4">
    <source>
        <dbReference type="EMBL" id="CAK9167577.1"/>
    </source>
</evidence>
<dbReference type="Proteomes" id="UP001642360">
    <property type="component" value="Unassembled WGS sequence"/>
</dbReference>
<evidence type="ECO:0000313" key="3">
    <source>
        <dbReference type="EMBL" id="CAK9133604.1"/>
    </source>
</evidence>
<dbReference type="AlphaFoldDB" id="A0ABC8QLT5"/>
<sequence>MEGDGYSMVEEGCRTPRHDGCQIPADLVCPPPPRKKTVYMKKRSPPKNGYFQPPDLEVFFAGQKAMTTLQKSAKINQKNVLDSVPEFINILF</sequence>
<keyword evidence="5" id="KW-1185">Reference proteome</keyword>
<dbReference type="EMBL" id="CAUOFW020000092">
    <property type="protein sequence ID" value="CAK9133604.1"/>
    <property type="molecule type" value="Genomic_DNA"/>
</dbReference>
<evidence type="ECO:0000256" key="2">
    <source>
        <dbReference type="ARBA" id="ARBA00023306"/>
    </source>
</evidence>
<evidence type="ECO:0000256" key="1">
    <source>
        <dbReference type="ARBA" id="ARBA00023013"/>
    </source>
</evidence>
<keyword evidence="1" id="KW-0649">Protein kinase inhibitor</keyword>
<reference evidence="3 5" key="1">
    <citation type="submission" date="2024-02" db="EMBL/GenBank/DDBJ databases">
        <authorList>
            <person name="Vignale AGUSTIN F."/>
            <person name="Sosa J E."/>
            <person name="Modenutti C."/>
        </authorList>
    </citation>
    <scope>NUCLEOTIDE SEQUENCE [LARGE SCALE GENOMIC DNA]</scope>
</reference>
<name>A0ABC8QLT5_9AQUA</name>
<proteinExistence type="predicted"/>
<dbReference type="PANTHER" id="PTHR33142:SF15">
    <property type="entry name" value="CYCLIN-DEPENDENT PROTEIN KINASE INHIBITOR SMR4"/>
    <property type="match status" value="1"/>
</dbReference>
<dbReference type="PANTHER" id="PTHR33142">
    <property type="entry name" value="CYCLIN-DEPENDENT PROTEIN KINASE INHIBITOR SMR13"/>
    <property type="match status" value="1"/>
</dbReference>
<accession>A0ABC8QLT5</accession>
<dbReference type="EMBL" id="CAUOFW020004869">
    <property type="protein sequence ID" value="CAK9167577.1"/>
    <property type="molecule type" value="Genomic_DNA"/>
</dbReference>
<evidence type="ECO:0000313" key="5">
    <source>
        <dbReference type="Proteomes" id="UP001642360"/>
    </source>
</evidence>
<keyword evidence="2" id="KW-0131">Cell cycle</keyword>